<dbReference type="STRING" id="445960.SAMN05421542_0176"/>
<accession>A0A2X2X0C5</accession>
<dbReference type="Proteomes" id="UP000199426">
    <property type="component" value="Unassembled WGS sequence"/>
</dbReference>
<protein>
    <submittedName>
        <fullName evidence="2">Uncharacterized protein</fullName>
    </submittedName>
</protein>
<dbReference type="EMBL" id="FNEG01000001">
    <property type="protein sequence ID" value="SDI13421.1"/>
    <property type="molecule type" value="Genomic_DNA"/>
</dbReference>
<evidence type="ECO:0000313" key="3">
    <source>
        <dbReference type="Proteomes" id="UP000199426"/>
    </source>
</evidence>
<evidence type="ECO:0000313" key="2">
    <source>
        <dbReference type="EMBL" id="SQB46446.1"/>
    </source>
</evidence>
<keyword evidence="3" id="KW-1185">Reference proteome</keyword>
<proteinExistence type="predicted"/>
<dbReference type="RefSeq" id="WP_089732659.1">
    <property type="nucleotide sequence ID" value="NZ_FNEG01000001.1"/>
</dbReference>
<reference evidence="2 4" key="2">
    <citation type="submission" date="2018-06" db="EMBL/GenBank/DDBJ databases">
        <authorList>
            <consortium name="Pathogen Informatics"/>
            <person name="Doyle S."/>
        </authorList>
    </citation>
    <scope>NUCLEOTIDE SEQUENCE [LARGE SCALE GENOMIC DNA]</scope>
    <source>
        <strain evidence="2 4">NCTC13492</strain>
    </source>
</reference>
<dbReference type="AlphaFoldDB" id="A0A2X2X0C5"/>
<dbReference type="OrthoDB" id="1322834at2"/>
<organism evidence="2 4">
    <name type="scientific">Chryseobacterium jejuense</name>
    <dbReference type="NCBI Taxonomy" id="445960"/>
    <lineage>
        <taxon>Bacteria</taxon>
        <taxon>Pseudomonadati</taxon>
        <taxon>Bacteroidota</taxon>
        <taxon>Flavobacteriia</taxon>
        <taxon>Flavobacteriales</taxon>
        <taxon>Weeksellaceae</taxon>
        <taxon>Chryseobacterium group</taxon>
        <taxon>Chryseobacterium</taxon>
    </lineage>
</organism>
<dbReference type="Proteomes" id="UP000251670">
    <property type="component" value="Unassembled WGS sequence"/>
</dbReference>
<reference evidence="1 3" key="1">
    <citation type="submission" date="2016-10" db="EMBL/GenBank/DDBJ databases">
        <authorList>
            <person name="Varghese N."/>
            <person name="Submissions S."/>
        </authorList>
    </citation>
    <scope>NUCLEOTIDE SEQUENCE [LARGE SCALE GENOMIC DNA]</scope>
    <source>
        <strain evidence="1 3">DSM 19299</strain>
    </source>
</reference>
<evidence type="ECO:0000313" key="1">
    <source>
        <dbReference type="EMBL" id="SDI13421.1"/>
    </source>
</evidence>
<sequence>MSGILQNLHQKTYRLETIITEQKNPVYSTQKKYGREVEVYYYGKVREEHEFHILVTHFDFSEEEGTMDKFLKKISYLFDEIECRVDDEGNITAIDNLLFLRLRWTEIQADLSETHKGEAVDQYFSQISDLLEDEKKLIDFLGSYQMFGLLFNGLLQAFETKKKRESPEGFTEIMTPVKEGNTMSLKISAENLEQTDTNDFRGLFVSREDQLEEGFIEVRKNNFHLKHSLLWIG</sequence>
<evidence type="ECO:0000313" key="4">
    <source>
        <dbReference type="Proteomes" id="UP000251670"/>
    </source>
</evidence>
<dbReference type="EMBL" id="UAWB01000013">
    <property type="protein sequence ID" value="SQB46446.1"/>
    <property type="molecule type" value="Genomic_DNA"/>
</dbReference>
<gene>
    <name evidence="2" type="ORF">NCTC13492_03520</name>
    <name evidence="1" type="ORF">SAMN05421542_0176</name>
</gene>
<name>A0A2X2X0C5_CHRJE</name>